<evidence type="ECO:0000313" key="2">
    <source>
        <dbReference type="EMBL" id="BAF16101.1"/>
    </source>
</evidence>
<protein>
    <submittedName>
        <fullName evidence="2">Os04g0667300 protein</fullName>
    </submittedName>
</protein>
<feature type="signal peptide" evidence="1">
    <location>
        <begin position="1"/>
        <end position="19"/>
    </location>
</feature>
<sequence length="91" mass="10451">MVYQLSLVYLAFVSFACRCSFVTHFHELAAASFSRTTCKQNIHVTSGTRFVFYEKERVRVSKTFLCLVSHACVITTDRCWRTGQAEEDAGW</sequence>
<accession>Q0J986</accession>
<name>Q0J986_ORYSJ</name>
<reference evidence="3" key="2">
    <citation type="journal article" date="2008" name="Nucleic Acids Res.">
        <title>The rice annotation project database (RAP-DB): 2008 update.</title>
        <authorList>
            <consortium name="The rice annotation project (RAP)"/>
        </authorList>
    </citation>
    <scope>GENOME REANNOTATION</scope>
    <source>
        <strain evidence="3">cv. Nipponbare</strain>
    </source>
</reference>
<dbReference type="EMBL" id="AP008210">
    <property type="protein sequence ID" value="BAF16101.1"/>
    <property type="molecule type" value="Genomic_DNA"/>
</dbReference>
<keyword evidence="1" id="KW-0732">Signal</keyword>
<feature type="chain" id="PRO_5004174364" evidence="1">
    <location>
        <begin position="20"/>
        <end position="91"/>
    </location>
</feature>
<dbReference type="AlphaFoldDB" id="Q0J986"/>
<dbReference type="Proteomes" id="UP000000763">
    <property type="component" value="Chromosome 4"/>
</dbReference>
<gene>
    <name evidence="2" type="ordered locus">Os04g0667300</name>
</gene>
<organism evidence="2 3">
    <name type="scientific">Oryza sativa subsp. japonica</name>
    <name type="common">Rice</name>
    <dbReference type="NCBI Taxonomy" id="39947"/>
    <lineage>
        <taxon>Eukaryota</taxon>
        <taxon>Viridiplantae</taxon>
        <taxon>Streptophyta</taxon>
        <taxon>Embryophyta</taxon>
        <taxon>Tracheophyta</taxon>
        <taxon>Spermatophyta</taxon>
        <taxon>Magnoliopsida</taxon>
        <taxon>Liliopsida</taxon>
        <taxon>Poales</taxon>
        <taxon>Poaceae</taxon>
        <taxon>BOP clade</taxon>
        <taxon>Oryzoideae</taxon>
        <taxon>Oryzeae</taxon>
        <taxon>Oryzinae</taxon>
        <taxon>Oryza</taxon>
        <taxon>Oryza sativa</taxon>
    </lineage>
</organism>
<evidence type="ECO:0000313" key="3">
    <source>
        <dbReference type="Proteomes" id="UP000000763"/>
    </source>
</evidence>
<reference evidence="2 3" key="1">
    <citation type="journal article" date="2005" name="Nature">
        <title>The map-based sequence of the rice genome.</title>
        <authorList>
            <consortium name="International rice genome sequencing project (IRGSP)"/>
            <person name="Matsumoto T."/>
            <person name="Wu J."/>
            <person name="Kanamori H."/>
            <person name="Katayose Y."/>
            <person name="Fujisawa M."/>
            <person name="Namiki N."/>
            <person name="Mizuno H."/>
            <person name="Yamamoto K."/>
            <person name="Antonio B.A."/>
            <person name="Baba T."/>
            <person name="Sakata K."/>
            <person name="Nagamura Y."/>
            <person name="Aoki H."/>
            <person name="Arikawa K."/>
            <person name="Arita K."/>
            <person name="Bito T."/>
            <person name="Chiden Y."/>
            <person name="Fujitsuka N."/>
            <person name="Fukunaka R."/>
            <person name="Hamada M."/>
            <person name="Harada C."/>
            <person name="Hayashi A."/>
            <person name="Hijishita S."/>
            <person name="Honda M."/>
            <person name="Hosokawa S."/>
            <person name="Ichikawa Y."/>
            <person name="Idonuma A."/>
            <person name="Iijima M."/>
            <person name="Ikeda M."/>
            <person name="Ikeno M."/>
            <person name="Ito K."/>
            <person name="Ito S."/>
            <person name="Ito T."/>
            <person name="Ito Y."/>
            <person name="Ito Y."/>
            <person name="Iwabuchi A."/>
            <person name="Kamiya K."/>
            <person name="Karasawa W."/>
            <person name="Kurita K."/>
            <person name="Katagiri S."/>
            <person name="Kikuta A."/>
            <person name="Kobayashi H."/>
            <person name="Kobayashi N."/>
            <person name="Machita K."/>
            <person name="Maehara T."/>
            <person name="Masukawa M."/>
            <person name="Mizubayashi T."/>
            <person name="Mukai Y."/>
            <person name="Nagasaki H."/>
            <person name="Nagata Y."/>
            <person name="Naito S."/>
            <person name="Nakashima M."/>
            <person name="Nakama Y."/>
            <person name="Nakamichi Y."/>
            <person name="Nakamura M."/>
            <person name="Meguro A."/>
            <person name="Negishi M."/>
            <person name="Ohta I."/>
            <person name="Ohta T."/>
            <person name="Okamoto M."/>
            <person name="Ono N."/>
            <person name="Saji S."/>
            <person name="Sakaguchi M."/>
            <person name="Sakai K."/>
            <person name="Shibata M."/>
            <person name="Shimokawa T."/>
            <person name="Song J."/>
            <person name="Takazaki Y."/>
            <person name="Terasawa K."/>
            <person name="Tsugane M."/>
            <person name="Tsuji K."/>
            <person name="Ueda S."/>
            <person name="Waki K."/>
            <person name="Yamagata H."/>
            <person name="Yamamoto M."/>
            <person name="Yamamoto S."/>
            <person name="Yamane H."/>
            <person name="Yoshiki S."/>
            <person name="Yoshihara R."/>
            <person name="Yukawa K."/>
            <person name="Zhong H."/>
            <person name="Yano M."/>
            <person name="Yuan Q."/>
            <person name="Ouyang S."/>
            <person name="Liu J."/>
            <person name="Jones K.M."/>
            <person name="Gansberger K."/>
            <person name="Moffat K."/>
            <person name="Hill J."/>
            <person name="Bera J."/>
            <person name="Fadrosh D."/>
            <person name="Jin S."/>
            <person name="Johri S."/>
            <person name="Kim M."/>
            <person name="Overton L."/>
            <person name="Reardon M."/>
            <person name="Tsitrin T."/>
            <person name="Vuong H."/>
            <person name="Weaver B."/>
            <person name="Ciecko A."/>
            <person name="Tallon L."/>
            <person name="Jackson J."/>
            <person name="Pai G."/>
            <person name="Aken S.V."/>
            <person name="Utterback T."/>
            <person name="Reidmuller S."/>
            <person name="Feldblyum T."/>
            <person name="Hsiao J."/>
            <person name="Zismann V."/>
            <person name="Iobst S."/>
            <person name="de Vazeille A.R."/>
            <person name="Buell C.R."/>
            <person name="Ying K."/>
            <person name="Li Y."/>
            <person name="Lu T."/>
            <person name="Huang Y."/>
            <person name="Zhao Q."/>
            <person name="Feng Q."/>
            <person name="Zhang L."/>
            <person name="Zhu J."/>
            <person name="Weng Q."/>
            <person name="Mu J."/>
            <person name="Lu Y."/>
            <person name="Fan D."/>
            <person name="Liu Y."/>
            <person name="Guan J."/>
            <person name="Zhang Y."/>
            <person name="Yu S."/>
            <person name="Liu X."/>
            <person name="Zhang Y."/>
            <person name="Hong G."/>
            <person name="Han B."/>
            <person name="Choisne N."/>
            <person name="Demange N."/>
            <person name="Orjeda G."/>
            <person name="Samain S."/>
            <person name="Cattolico L."/>
            <person name="Pelletier E."/>
            <person name="Couloux A."/>
            <person name="Segurens B."/>
            <person name="Wincker P."/>
            <person name="D'Hont A."/>
            <person name="Scarpelli C."/>
            <person name="Weissenbach J."/>
            <person name="Salanoubat M."/>
            <person name="Quetier F."/>
            <person name="Yu Y."/>
            <person name="Kim H.R."/>
            <person name="Rambo T."/>
            <person name="Currie J."/>
            <person name="Collura K."/>
            <person name="Luo M."/>
            <person name="Yang T."/>
            <person name="Ammiraju J.S.S."/>
            <person name="Engler F."/>
            <person name="Soderlund C."/>
            <person name="Wing R.A."/>
            <person name="Palmer L.E."/>
            <person name="de la Bastide M."/>
            <person name="Spiegel L."/>
            <person name="Nascimento L."/>
            <person name="Zutavern T."/>
            <person name="O'Shaughnessy A."/>
            <person name="Dike S."/>
            <person name="Dedhia N."/>
            <person name="Preston R."/>
            <person name="Balija V."/>
            <person name="McCombie W.R."/>
            <person name="Chow T."/>
            <person name="Chen H."/>
            <person name="Chung M."/>
            <person name="Chen C."/>
            <person name="Shaw J."/>
            <person name="Wu H."/>
            <person name="Hsiao K."/>
            <person name="Chao Y."/>
            <person name="Chu M."/>
            <person name="Cheng C."/>
            <person name="Hour A."/>
            <person name="Lee P."/>
            <person name="Lin S."/>
            <person name="Lin Y."/>
            <person name="Liou J."/>
            <person name="Liu S."/>
            <person name="Hsing Y."/>
            <person name="Raghuvanshi S."/>
            <person name="Mohanty A."/>
            <person name="Bharti A.K."/>
            <person name="Gaur A."/>
            <person name="Gupta V."/>
            <person name="Kumar D."/>
            <person name="Ravi V."/>
            <person name="Vij S."/>
            <person name="Kapur A."/>
            <person name="Khurana P."/>
            <person name="Khurana P."/>
            <person name="Khurana J.P."/>
            <person name="Tyagi A.K."/>
            <person name="Gaikwad K."/>
            <person name="Singh A."/>
            <person name="Dalal V."/>
            <person name="Srivastava S."/>
            <person name="Dixit A."/>
            <person name="Pal A.K."/>
            <person name="Ghazi I.A."/>
            <person name="Yadav M."/>
            <person name="Pandit A."/>
            <person name="Bhargava A."/>
            <person name="Sureshbabu K."/>
            <person name="Batra K."/>
            <person name="Sharma T.R."/>
            <person name="Mohapatra T."/>
            <person name="Singh N.K."/>
            <person name="Messing J."/>
            <person name="Nelson A.B."/>
            <person name="Fuks G."/>
            <person name="Kavchok S."/>
            <person name="Keizer G."/>
            <person name="Linton E."/>
            <person name="Llaca V."/>
            <person name="Song R."/>
            <person name="Tanyolac B."/>
            <person name="Young S."/>
            <person name="Ho-Il K."/>
            <person name="Hahn J.H."/>
            <person name="Sangsakoo G."/>
            <person name="Vanavichit A."/>
            <person name="de Mattos Luiz.A.T."/>
            <person name="Zimmer P.D."/>
            <person name="Malone G."/>
            <person name="Dellagostin O."/>
            <person name="de Oliveira A.C."/>
            <person name="Bevan M."/>
            <person name="Bancroft I."/>
            <person name="Minx P."/>
            <person name="Cordum H."/>
            <person name="Wilson R."/>
            <person name="Cheng Z."/>
            <person name="Jin W."/>
            <person name="Jiang J."/>
            <person name="Leong S.A."/>
            <person name="Iwama H."/>
            <person name="Gojobori T."/>
            <person name="Itoh T."/>
            <person name="Niimura Y."/>
            <person name="Fujii Y."/>
            <person name="Habara T."/>
            <person name="Sakai H."/>
            <person name="Sato Y."/>
            <person name="Wilson G."/>
            <person name="Kumar K."/>
            <person name="McCouch S."/>
            <person name="Juretic N."/>
            <person name="Hoen D."/>
            <person name="Wright S."/>
            <person name="Bruskiewich R."/>
            <person name="Bureau T."/>
            <person name="Miyao A."/>
            <person name="Hirochika H."/>
            <person name="Nishikawa T."/>
            <person name="Kadowaki K."/>
            <person name="Sugiura M."/>
            <person name="Burr B."/>
            <person name="Sasaki T."/>
        </authorList>
    </citation>
    <scope>NUCLEOTIDE SEQUENCE [LARGE SCALE GENOMIC DNA]</scope>
    <source>
        <strain evidence="3">cv. Nipponbare</strain>
    </source>
</reference>
<proteinExistence type="predicted"/>
<evidence type="ECO:0000256" key="1">
    <source>
        <dbReference type="SAM" id="SignalP"/>
    </source>
</evidence>
<dbReference type="KEGG" id="dosa:Os04g0667300"/>